<keyword evidence="4" id="KW-1185">Reference proteome</keyword>
<evidence type="ECO:0000313" key="2">
    <source>
        <dbReference type="EMBL" id="KAF3943635.1"/>
    </source>
</evidence>
<gene>
    <name evidence="3" type="ORF">CMV_017595</name>
    <name evidence="2" type="ORF">CMV_029828</name>
</gene>
<keyword evidence="1" id="KW-0812">Transmembrane</keyword>
<proteinExistence type="predicted"/>
<dbReference type="AlphaFoldDB" id="A0A8J4QSU2"/>
<reference evidence="3" key="1">
    <citation type="submission" date="2020-03" db="EMBL/GenBank/DDBJ databases">
        <title>Castanea mollissima Vanexum genome sequencing.</title>
        <authorList>
            <person name="Staton M."/>
        </authorList>
    </citation>
    <scope>NUCLEOTIDE SEQUENCE</scope>
    <source>
        <tissue evidence="3">Leaf</tissue>
    </source>
</reference>
<protein>
    <submittedName>
        <fullName evidence="3">Uncharacterized protein</fullName>
    </submittedName>
</protein>
<dbReference type="EMBL" id="JRKL02012835">
    <property type="protein sequence ID" value="KAF3943635.1"/>
    <property type="molecule type" value="Genomic_DNA"/>
</dbReference>
<keyword evidence="1" id="KW-0472">Membrane</keyword>
<evidence type="ECO:0000313" key="3">
    <source>
        <dbReference type="EMBL" id="KAF3957382.1"/>
    </source>
</evidence>
<dbReference type="EMBL" id="JRKL02002837">
    <property type="protein sequence ID" value="KAF3957382.1"/>
    <property type="molecule type" value="Genomic_DNA"/>
</dbReference>
<evidence type="ECO:0000256" key="1">
    <source>
        <dbReference type="SAM" id="Phobius"/>
    </source>
</evidence>
<dbReference type="Proteomes" id="UP000737018">
    <property type="component" value="Unassembled WGS sequence"/>
</dbReference>
<accession>A0A8J4QSU2</accession>
<sequence length="104" mass="11837">MLLLTSGIIRNWVGIWELLSAKLLSILLWFLSGYSVIKHDPCFCHSQETHPLQSFSDADIHSLELVRILKLLIKLMTFACQYHDADWGRGGVGLGGKYYRSVFP</sequence>
<name>A0A8J4QSU2_9ROSI</name>
<evidence type="ECO:0000313" key="4">
    <source>
        <dbReference type="Proteomes" id="UP000737018"/>
    </source>
</evidence>
<organism evidence="3 4">
    <name type="scientific">Castanea mollissima</name>
    <name type="common">Chinese chestnut</name>
    <dbReference type="NCBI Taxonomy" id="60419"/>
    <lineage>
        <taxon>Eukaryota</taxon>
        <taxon>Viridiplantae</taxon>
        <taxon>Streptophyta</taxon>
        <taxon>Embryophyta</taxon>
        <taxon>Tracheophyta</taxon>
        <taxon>Spermatophyta</taxon>
        <taxon>Magnoliopsida</taxon>
        <taxon>eudicotyledons</taxon>
        <taxon>Gunneridae</taxon>
        <taxon>Pentapetalae</taxon>
        <taxon>rosids</taxon>
        <taxon>fabids</taxon>
        <taxon>Fagales</taxon>
        <taxon>Fagaceae</taxon>
        <taxon>Castanea</taxon>
    </lineage>
</organism>
<keyword evidence="1" id="KW-1133">Transmembrane helix</keyword>
<comment type="caution">
    <text evidence="3">The sequence shown here is derived from an EMBL/GenBank/DDBJ whole genome shotgun (WGS) entry which is preliminary data.</text>
</comment>
<feature type="transmembrane region" description="Helical" evidence="1">
    <location>
        <begin position="12"/>
        <end position="31"/>
    </location>
</feature>